<dbReference type="Pfam" id="PF13602">
    <property type="entry name" value="ADH_zinc_N_2"/>
    <property type="match status" value="1"/>
</dbReference>
<keyword evidence="2" id="KW-1185">Reference proteome</keyword>
<organism evidence="1 2">
    <name type="scientific">Datura stramonium</name>
    <name type="common">Jimsonweed</name>
    <name type="synonym">Common thornapple</name>
    <dbReference type="NCBI Taxonomy" id="4076"/>
    <lineage>
        <taxon>Eukaryota</taxon>
        <taxon>Viridiplantae</taxon>
        <taxon>Streptophyta</taxon>
        <taxon>Embryophyta</taxon>
        <taxon>Tracheophyta</taxon>
        <taxon>Spermatophyta</taxon>
        <taxon>Magnoliopsida</taxon>
        <taxon>eudicotyledons</taxon>
        <taxon>Gunneridae</taxon>
        <taxon>Pentapetalae</taxon>
        <taxon>asterids</taxon>
        <taxon>lamiids</taxon>
        <taxon>Solanales</taxon>
        <taxon>Solanaceae</taxon>
        <taxon>Solanoideae</taxon>
        <taxon>Datureae</taxon>
        <taxon>Datura</taxon>
    </lineage>
</organism>
<dbReference type="PANTHER" id="PTHR43677:SF4">
    <property type="entry name" value="QUINONE OXIDOREDUCTASE-LIKE PROTEIN 2"/>
    <property type="match status" value="1"/>
</dbReference>
<dbReference type="InterPro" id="IPR051397">
    <property type="entry name" value="Zn-ADH-like_protein"/>
</dbReference>
<comment type="caution">
    <text evidence="1">The sequence shown here is derived from an EMBL/GenBank/DDBJ whole genome shotgun (WGS) entry which is preliminary data.</text>
</comment>
<name>A0ABS8SSM4_DATST</name>
<dbReference type="Proteomes" id="UP000823775">
    <property type="component" value="Unassembled WGS sequence"/>
</dbReference>
<dbReference type="Gene3D" id="3.90.180.10">
    <property type="entry name" value="Medium-chain alcohol dehydrogenases, catalytic domain"/>
    <property type="match status" value="1"/>
</dbReference>
<protein>
    <submittedName>
        <fullName evidence="1">Uncharacterized protein</fullName>
    </submittedName>
</protein>
<proteinExistence type="predicted"/>
<evidence type="ECO:0000313" key="1">
    <source>
        <dbReference type="EMBL" id="MCD7461833.1"/>
    </source>
</evidence>
<sequence>MKFNWAVVGTVHAQALSQKREKITLASSPRQKNYCRSRGHLIVLAHRSGRSIASAKLLVRKPSWTRTYMLSASFAVATTGLQGCDTTSFYTFFVFQNWTIHGLYWGSHKIHQPNVLGDSLEELLSWLSKGLITINISHTFSLAEAHLAFTALKDRRAIGKVMITFDDGRIVKSKL</sequence>
<evidence type="ECO:0000313" key="2">
    <source>
        <dbReference type="Proteomes" id="UP000823775"/>
    </source>
</evidence>
<accession>A0ABS8SSM4</accession>
<dbReference type="EMBL" id="JACEIK010000758">
    <property type="protein sequence ID" value="MCD7461833.1"/>
    <property type="molecule type" value="Genomic_DNA"/>
</dbReference>
<dbReference type="PANTHER" id="PTHR43677">
    <property type="entry name" value="SHORT-CHAIN DEHYDROGENASE/REDUCTASE"/>
    <property type="match status" value="1"/>
</dbReference>
<gene>
    <name evidence="1" type="ORF">HAX54_047206</name>
</gene>
<reference evidence="1 2" key="1">
    <citation type="journal article" date="2021" name="BMC Genomics">
        <title>Datura genome reveals duplications of psychoactive alkaloid biosynthetic genes and high mutation rate following tissue culture.</title>
        <authorList>
            <person name="Rajewski A."/>
            <person name="Carter-House D."/>
            <person name="Stajich J."/>
            <person name="Litt A."/>
        </authorList>
    </citation>
    <scope>NUCLEOTIDE SEQUENCE [LARGE SCALE GENOMIC DNA]</scope>
    <source>
        <strain evidence="1">AR-01</strain>
    </source>
</reference>